<evidence type="ECO:0000259" key="12">
    <source>
        <dbReference type="PROSITE" id="PS51192"/>
    </source>
</evidence>
<feature type="compositionally biased region" description="Polar residues" evidence="11">
    <location>
        <begin position="94"/>
        <end position="111"/>
    </location>
</feature>
<comment type="catalytic activity">
    <reaction evidence="9">
        <text>ATP + H2O = ADP + phosphate + H(+)</text>
        <dbReference type="Rhea" id="RHEA:13065"/>
        <dbReference type="ChEBI" id="CHEBI:15377"/>
        <dbReference type="ChEBI" id="CHEBI:15378"/>
        <dbReference type="ChEBI" id="CHEBI:30616"/>
        <dbReference type="ChEBI" id="CHEBI:43474"/>
        <dbReference type="ChEBI" id="CHEBI:456216"/>
    </reaction>
    <physiologicalReaction direction="left-to-right" evidence="9">
        <dbReference type="Rhea" id="RHEA:13066"/>
    </physiologicalReaction>
</comment>
<accession>V9KA93</accession>
<dbReference type="CDD" id="cd18010">
    <property type="entry name" value="DEXHc_HARP_SMARCAL1"/>
    <property type="match status" value="1"/>
</dbReference>
<dbReference type="FunFam" id="3.40.50.300:FF:001036">
    <property type="entry name" value="SWI/SNF related, matrix associated, actin dependent regulator of chromatin, subfamily a like 1"/>
    <property type="match status" value="1"/>
</dbReference>
<dbReference type="CDD" id="cd18793">
    <property type="entry name" value="SF2_C_SNF"/>
    <property type="match status" value="1"/>
</dbReference>
<feature type="region of interest" description="Disordered" evidence="11">
    <location>
        <begin position="21"/>
        <end position="111"/>
    </location>
</feature>
<dbReference type="InterPro" id="IPR014001">
    <property type="entry name" value="Helicase_ATP-bd"/>
</dbReference>
<dbReference type="Gene3D" id="3.40.50.300">
    <property type="entry name" value="P-loop containing nucleotide triphosphate hydrolases"/>
    <property type="match status" value="1"/>
</dbReference>
<dbReference type="PROSITE" id="PS51194">
    <property type="entry name" value="HELICASE_CTER"/>
    <property type="match status" value="1"/>
</dbReference>
<reference evidence="15" key="1">
    <citation type="journal article" date="2014" name="Nature">
        <title>Elephant shark genome provides unique insights into gnathostome evolution.</title>
        <authorList>
            <consortium name="International Elephant Shark Genome Sequencing Consortium"/>
            <person name="Venkatesh B."/>
            <person name="Lee A.P."/>
            <person name="Ravi V."/>
            <person name="Maurya A.K."/>
            <person name="Lian M.M."/>
            <person name="Swann J.B."/>
            <person name="Ohta Y."/>
            <person name="Flajnik M.F."/>
            <person name="Sutoh Y."/>
            <person name="Kasahara M."/>
            <person name="Hoon S."/>
            <person name="Gangu V."/>
            <person name="Roy S.W."/>
            <person name="Irimia M."/>
            <person name="Korzh V."/>
            <person name="Kondrychyn I."/>
            <person name="Lim Z.W."/>
            <person name="Tay B.H."/>
            <person name="Tohari S."/>
            <person name="Kong K.W."/>
            <person name="Ho S."/>
            <person name="Lorente-Galdos B."/>
            <person name="Quilez J."/>
            <person name="Marques-Bonet T."/>
            <person name="Raney B.J."/>
            <person name="Ingham P.W."/>
            <person name="Tay A."/>
            <person name="Hillier L.W."/>
            <person name="Minx P."/>
            <person name="Boehm T."/>
            <person name="Wilson R.K."/>
            <person name="Brenner S."/>
            <person name="Warren W.C."/>
        </authorList>
    </citation>
    <scope>NUCLEOTIDE SEQUENCE</scope>
    <source>
        <tissue evidence="15">Testis</tissue>
    </source>
</reference>
<dbReference type="Gene3D" id="3.40.50.10810">
    <property type="entry name" value="Tandem AAA-ATPase domain"/>
    <property type="match status" value="1"/>
</dbReference>
<dbReference type="InterPro" id="IPR038718">
    <property type="entry name" value="SNF2-like_sf"/>
</dbReference>
<comment type="subcellular location">
    <subcellularLocation>
        <location evidence="1">Nucleus</location>
    </subcellularLocation>
</comment>
<dbReference type="EMBL" id="JW862233">
    <property type="protein sequence ID" value="AFO94750.1"/>
    <property type="molecule type" value="mRNA"/>
</dbReference>
<feature type="compositionally biased region" description="Low complexity" evidence="11">
    <location>
        <begin position="142"/>
        <end position="154"/>
    </location>
</feature>
<dbReference type="SMART" id="SM00487">
    <property type="entry name" value="DEXDc"/>
    <property type="match status" value="1"/>
</dbReference>
<organism evidence="15">
    <name type="scientific">Callorhinchus milii</name>
    <name type="common">Ghost shark</name>
    <dbReference type="NCBI Taxonomy" id="7868"/>
    <lineage>
        <taxon>Eukaryota</taxon>
        <taxon>Metazoa</taxon>
        <taxon>Chordata</taxon>
        <taxon>Craniata</taxon>
        <taxon>Vertebrata</taxon>
        <taxon>Chondrichthyes</taxon>
        <taxon>Holocephali</taxon>
        <taxon>Chimaeriformes</taxon>
        <taxon>Callorhinchidae</taxon>
        <taxon>Callorhinchus</taxon>
    </lineage>
</organism>
<dbReference type="GO" id="GO:0005524">
    <property type="term" value="F:ATP binding"/>
    <property type="evidence" value="ECO:0007669"/>
    <property type="project" value="InterPro"/>
</dbReference>
<feature type="compositionally biased region" description="Low complexity" evidence="11">
    <location>
        <begin position="48"/>
        <end position="63"/>
    </location>
</feature>
<evidence type="ECO:0000256" key="5">
    <source>
        <dbReference type="ARBA" id="ARBA00023054"/>
    </source>
</evidence>
<evidence type="ECO:0000256" key="11">
    <source>
        <dbReference type="SAM" id="MobiDB-lite"/>
    </source>
</evidence>
<comment type="similarity">
    <text evidence="10">Belongs to the SNF2/RAD54 helicase family. SMARCAL1 subfamily.</text>
</comment>
<dbReference type="PANTHER" id="PTHR45766:SF6">
    <property type="entry name" value="SWI_SNF-RELATED MATRIX-ASSOCIATED ACTIN-DEPENDENT REGULATOR OF CHROMATIN SUBFAMILY A-LIKE PROTEIN 1"/>
    <property type="match status" value="1"/>
</dbReference>
<dbReference type="PANTHER" id="PTHR45766">
    <property type="entry name" value="DNA ANNEALING HELICASE AND ENDONUCLEASE ZRANB3 FAMILY MEMBER"/>
    <property type="match status" value="1"/>
</dbReference>
<evidence type="ECO:0000256" key="3">
    <source>
        <dbReference type="ARBA" id="ARBA00022737"/>
    </source>
</evidence>
<evidence type="ECO:0000313" key="15">
    <source>
        <dbReference type="EMBL" id="AFO94750.1"/>
    </source>
</evidence>
<dbReference type="InterPro" id="IPR010003">
    <property type="entry name" value="HARP_dom"/>
</dbReference>
<dbReference type="InterPro" id="IPR001650">
    <property type="entry name" value="Helicase_C-like"/>
</dbReference>
<keyword evidence="3" id="KW-0677">Repeat</keyword>
<dbReference type="GO" id="GO:0006281">
    <property type="term" value="P:DNA repair"/>
    <property type="evidence" value="ECO:0007669"/>
    <property type="project" value="TreeGrafter"/>
</dbReference>
<feature type="domain" description="HARP" evidence="14">
    <location>
        <begin position="273"/>
        <end position="344"/>
    </location>
</feature>
<keyword evidence="5" id="KW-0175">Coiled coil</keyword>
<sequence length="885" mass="98027">MPPILTEEQKRKIEENRQMALARRAERQQQQQNCAASSGSGSLVQGFPCQPQAATTNPTQQRAVVSPPSAGGEIHHRDSPKPALASTGNGGRFQLTTGSTSELSRGSPGRTQTVFTKSEVTGVAKFYSTGQTFIPLGRPGQARAARAHASNSAATSGSRTPSFTQGRCVSQSNSRFRVEVGYNPELILLFKTIPSRSYDPASKMWNFSLDDYNALMTMVRKLPSAGLEPLDGAEAGTSRATADGSYSSDTGGRVTPGTALSTITEMGNVWKKSEAVVRGRCQLLSRARFEVEIGYHEGVITAFKQMESRNYNAKTRRWSFLLEDYKMLFKRLGAIPGVEVEPFPRGVVQVFLPQFEKSQAGQLDIPEADLSQVDPLLVQSLMPFQRDGVDFAVFQGGRLLLADDMGLGKTIQAICIAAYYHKEWPLLVVAPSSVRFTWAEAFHRWLPSVDPQSINVIVKGKDNLSSAQIHIISYDLLSKMAKQLAERAFKVIIMDESHFLKNVKTARCRVATPLLKAAKRVILLSGTPAMSRPAELYTQVSVIRPKIFPQFHQFGERYCDAKRLPWGWDYSGSSNLLELKLLLEESIMIRRLKSDVLSQLPSKQRKMVVVEPEGIGVKAKAALEMAAREVAKVHKTKSQEREALMLFYNSTAVAKLQAVIEYVMDLLESGREKFLVFAHHKLILNAICEALEKKGVGFIRIDGKTASADRQSLCQRFQLSDKCCVAVLSITAANMGITLSSADLVVFGELFWNPGILLQAEDRVHRIGQTNSVNIHYLVARGTADDYLWPIIQEKVKILGQVGISEGNFSETESKDYFFKGPKQKKIADFFQTAMAEDDWMDEALVEAVDTCQDMEAGLEPAPVPDTDPEESPAKKRLMEDYFLK</sequence>
<evidence type="ECO:0000256" key="10">
    <source>
        <dbReference type="PROSITE-ProRule" id="PRU00800"/>
    </source>
</evidence>
<dbReference type="Pfam" id="PF00271">
    <property type="entry name" value="Helicase_C"/>
    <property type="match status" value="1"/>
</dbReference>
<dbReference type="GO" id="GO:0043596">
    <property type="term" value="C:nuclear replication fork"/>
    <property type="evidence" value="ECO:0007669"/>
    <property type="project" value="TreeGrafter"/>
</dbReference>
<dbReference type="Pfam" id="PF00176">
    <property type="entry name" value="SNF2-rel_dom"/>
    <property type="match status" value="1"/>
</dbReference>
<dbReference type="GO" id="GO:0016787">
    <property type="term" value="F:hydrolase activity"/>
    <property type="evidence" value="ECO:0007669"/>
    <property type="project" value="UniProtKB-KW"/>
</dbReference>
<feature type="region of interest" description="Disordered" evidence="11">
    <location>
        <begin position="227"/>
        <end position="253"/>
    </location>
</feature>
<feature type="region of interest" description="Disordered" evidence="11">
    <location>
        <begin position="140"/>
        <end position="167"/>
    </location>
</feature>
<dbReference type="SMART" id="SM00490">
    <property type="entry name" value="HELICc"/>
    <property type="match status" value="1"/>
</dbReference>
<proteinExistence type="evidence at transcript level"/>
<dbReference type="PROSITE" id="PS51192">
    <property type="entry name" value="HELICASE_ATP_BIND_1"/>
    <property type="match status" value="1"/>
</dbReference>
<evidence type="ECO:0000256" key="1">
    <source>
        <dbReference type="ARBA" id="ARBA00004123"/>
    </source>
</evidence>
<feature type="domain" description="Helicase ATP-binding" evidence="12">
    <location>
        <begin position="390"/>
        <end position="546"/>
    </location>
</feature>
<dbReference type="GO" id="GO:0031297">
    <property type="term" value="P:replication fork processing"/>
    <property type="evidence" value="ECO:0007669"/>
    <property type="project" value="TreeGrafter"/>
</dbReference>
<evidence type="ECO:0000256" key="9">
    <source>
        <dbReference type="ARBA" id="ARBA00048778"/>
    </source>
</evidence>
<keyword evidence="6" id="KW-0539">Nucleus</keyword>
<evidence type="ECO:0000256" key="8">
    <source>
        <dbReference type="ARBA" id="ARBA00031896"/>
    </source>
</evidence>
<evidence type="ECO:0000256" key="2">
    <source>
        <dbReference type="ARBA" id="ARBA00020162"/>
    </source>
</evidence>
<feature type="domain" description="HARP" evidence="14">
    <location>
        <begin position="160"/>
        <end position="231"/>
    </location>
</feature>
<dbReference type="AlphaFoldDB" id="V9KA93"/>
<evidence type="ECO:0000256" key="4">
    <source>
        <dbReference type="ARBA" id="ARBA00022801"/>
    </source>
</evidence>
<dbReference type="PROSITE" id="PS51467">
    <property type="entry name" value="HARP"/>
    <property type="match status" value="2"/>
</dbReference>
<dbReference type="InterPro" id="IPR000330">
    <property type="entry name" value="SNF2_N"/>
</dbReference>
<dbReference type="FunFam" id="3.40.50.10810:FF:000026">
    <property type="entry name" value="SWI/SNF related, matrix associated, actin dependent regulator of chromatin, subfamily a-like 1"/>
    <property type="match status" value="1"/>
</dbReference>
<feature type="compositionally biased region" description="Polar residues" evidence="11">
    <location>
        <begin position="238"/>
        <end position="250"/>
    </location>
</feature>
<evidence type="ECO:0000256" key="6">
    <source>
        <dbReference type="ARBA" id="ARBA00023242"/>
    </source>
</evidence>
<protein>
    <recommendedName>
        <fullName evidence="2">SWI/SNF-related matrix-associated actin-dependent regulator of chromatin subfamily A-like protein 1</fullName>
    </recommendedName>
    <alternativeName>
        <fullName evidence="8">HepA-related protein</fullName>
    </alternativeName>
    <alternativeName>
        <fullName evidence="7">Sucrose nonfermenting protein 2-like 1</fullName>
    </alternativeName>
</protein>
<feature type="compositionally biased region" description="Basic and acidic residues" evidence="11">
    <location>
        <begin position="872"/>
        <end position="885"/>
    </location>
</feature>
<evidence type="ECO:0000259" key="14">
    <source>
        <dbReference type="PROSITE" id="PS51467"/>
    </source>
</evidence>
<feature type="compositionally biased region" description="Polar residues" evidence="11">
    <location>
        <begin position="155"/>
        <end position="167"/>
    </location>
</feature>
<dbReference type="InterPro" id="IPR027417">
    <property type="entry name" value="P-loop_NTPase"/>
</dbReference>
<keyword evidence="4" id="KW-0378">Hydrolase</keyword>
<name>V9KA93_CALMI</name>
<dbReference type="SUPFAM" id="SSF52540">
    <property type="entry name" value="P-loop containing nucleoside triphosphate hydrolases"/>
    <property type="match status" value="2"/>
</dbReference>
<dbReference type="InterPro" id="IPR049730">
    <property type="entry name" value="SNF2/RAD54-like_C"/>
</dbReference>
<feature type="region of interest" description="Disordered" evidence="11">
    <location>
        <begin position="856"/>
        <end position="885"/>
    </location>
</feature>
<feature type="domain" description="Helicase C-terminal" evidence="13">
    <location>
        <begin position="662"/>
        <end position="815"/>
    </location>
</feature>
<evidence type="ECO:0000259" key="13">
    <source>
        <dbReference type="PROSITE" id="PS51194"/>
    </source>
</evidence>
<dbReference type="Pfam" id="PF07443">
    <property type="entry name" value="HARP"/>
    <property type="match status" value="2"/>
</dbReference>
<evidence type="ECO:0000256" key="7">
    <source>
        <dbReference type="ARBA" id="ARBA00029621"/>
    </source>
</evidence>